<dbReference type="CDD" id="cd06261">
    <property type="entry name" value="TM_PBP2"/>
    <property type="match status" value="1"/>
</dbReference>
<feature type="transmembrane region" description="Helical" evidence="7">
    <location>
        <begin position="216"/>
        <end position="240"/>
    </location>
</feature>
<evidence type="ECO:0000256" key="7">
    <source>
        <dbReference type="RuleBase" id="RU363032"/>
    </source>
</evidence>
<dbReference type="OrthoDB" id="9787541at2"/>
<dbReference type="Gene3D" id="1.10.3720.10">
    <property type="entry name" value="MetI-like"/>
    <property type="match status" value="1"/>
</dbReference>
<dbReference type="Pfam" id="PF00528">
    <property type="entry name" value="BPD_transp_1"/>
    <property type="match status" value="1"/>
</dbReference>
<evidence type="ECO:0000313" key="11">
    <source>
        <dbReference type="Proteomes" id="UP000182360"/>
    </source>
</evidence>
<evidence type="ECO:0000256" key="2">
    <source>
        <dbReference type="ARBA" id="ARBA00022448"/>
    </source>
</evidence>
<evidence type="ECO:0000256" key="3">
    <source>
        <dbReference type="ARBA" id="ARBA00022475"/>
    </source>
</evidence>
<dbReference type="SUPFAM" id="SSF161098">
    <property type="entry name" value="MetI-like"/>
    <property type="match status" value="1"/>
</dbReference>
<feature type="transmembrane region" description="Helical" evidence="7">
    <location>
        <begin position="12"/>
        <end position="30"/>
    </location>
</feature>
<keyword evidence="6 7" id="KW-0472">Membrane</keyword>
<dbReference type="STRING" id="163.SAMN04487775_103173"/>
<protein>
    <submittedName>
        <fullName evidence="10">Multiple sugar transport system permease protein</fullName>
    </submittedName>
</protein>
<dbReference type="GO" id="GO:0055085">
    <property type="term" value="P:transmembrane transport"/>
    <property type="evidence" value="ECO:0007669"/>
    <property type="project" value="InterPro"/>
</dbReference>
<dbReference type="InterPro" id="IPR000515">
    <property type="entry name" value="MetI-like"/>
</dbReference>
<feature type="transmembrane region" description="Helical" evidence="7">
    <location>
        <begin position="80"/>
        <end position="101"/>
    </location>
</feature>
<accession>A0A1H9JMU7</accession>
<reference evidence="10 11" key="1">
    <citation type="submission" date="2016-10" db="EMBL/GenBank/DDBJ databases">
        <authorList>
            <person name="de Groot N.N."/>
        </authorList>
    </citation>
    <scope>NUCLEOTIDE SEQUENCE [LARGE SCALE GENOMIC DNA]</scope>
    <source>
        <strain evidence="10 11">B25</strain>
    </source>
</reference>
<dbReference type="GO" id="GO:0005886">
    <property type="term" value="C:plasma membrane"/>
    <property type="evidence" value="ECO:0007669"/>
    <property type="project" value="UniProtKB-SubCell"/>
</dbReference>
<comment type="similarity">
    <text evidence="7">Belongs to the binding-protein-dependent transport system permease family.</text>
</comment>
<evidence type="ECO:0000259" key="9">
    <source>
        <dbReference type="PROSITE" id="PS50928"/>
    </source>
</evidence>
<proteinExistence type="inferred from homology"/>
<keyword evidence="11" id="KW-1185">Reference proteome</keyword>
<keyword evidence="10" id="KW-0762">Sugar transport</keyword>
<evidence type="ECO:0000256" key="8">
    <source>
        <dbReference type="SAM" id="Coils"/>
    </source>
</evidence>
<dbReference type="AlphaFoldDB" id="A0A1H9JMU7"/>
<evidence type="ECO:0000256" key="1">
    <source>
        <dbReference type="ARBA" id="ARBA00004651"/>
    </source>
</evidence>
<dbReference type="PANTHER" id="PTHR30193:SF37">
    <property type="entry name" value="INNER MEMBRANE ABC TRANSPORTER PERMEASE PROTEIN YCJO"/>
    <property type="match status" value="1"/>
</dbReference>
<dbReference type="InterPro" id="IPR051393">
    <property type="entry name" value="ABC_transporter_permease"/>
</dbReference>
<feature type="transmembrane region" description="Helical" evidence="7">
    <location>
        <begin position="177"/>
        <end position="195"/>
    </location>
</feature>
<keyword evidence="5 7" id="KW-1133">Transmembrane helix</keyword>
<dbReference type="eggNOG" id="COG1175">
    <property type="taxonomic scope" value="Bacteria"/>
</dbReference>
<feature type="coiled-coil region" evidence="8">
    <location>
        <begin position="300"/>
        <end position="332"/>
    </location>
</feature>
<organism evidence="10 11">
    <name type="scientific">Treponema bryantii</name>
    <dbReference type="NCBI Taxonomy" id="163"/>
    <lineage>
        <taxon>Bacteria</taxon>
        <taxon>Pseudomonadati</taxon>
        <taxon>Spirochaetota</taxon>
        <taxon>Spirochaetia</taxon>
        <taxon>Spirochaetales</taxon>
        <taxon>Treponemataceae</taxon>
        <taxon>Treponema</taxon>
    </lineage>
</organism>
<dbReference type="Proteomes" id="UP000182360">
    <property type="component" value="Unassembled WGS sequence"/>
</dbReference>
<evidence type="ECO:0000313" key="10">
    <source>
        <dbReference type="EMBL" id="SEQ88058.1"/>
    </source>
</evidence>
<dbReference type="EMBL" id="FOFU01000014">
    <property type="protein sequence ID" value="SEQ88058.1"/>
    <property type="molecule type" value="Genomic_DNA"/>
</dbReference>
<keyword evidence="2 7" id="KW-0813">Transport</keyword>
<keyword evidence="3" id="KW-1003">Cell membrane</keyword>
<dbReference type="PROSITE" id="PS50928">
    <property type="entry name" value="ABC_TM1"/>
    <property type="match status" value="1"/>
</dbReference>
<dbReference type="RefSeq" id="WP_074645565.1">
    <property type="nucleotide sequence ID" value="NZ_AP025286.1"/>
</dbReference>
<feature type="transmembrane region" description="Helical" evidence="7">
    <location>
        <begin position="279"/>
        <end position="299"/>
    </location>
</feature>
<name>A0A1H9JMU7_9SPIR</name>
<dbReference type="InterPro" id="IPR035906">
    <property type="entry name" value="MetI-like_sf"/>
</dbReference>
<keyword evidence="4 7" id="KW-0812">Transmembrane</keyword>
<keyword evidence="8" id="KW-0175">Coiled coil</keyword>
<evidence type="ECO:0000256" key="6">
    <source>
        <dbReference type="ARBA" id="ARBA00023136"/>
    </source>
</evidence>
<evidence type="ECO:0000256" key="5">
    <source>
        <dbReference type="ARBA" id="ARBA00022989"/>
    </source>
</evidence>
<comment type="subcellular location">
    <subcellularLocation>
        <location evidence="1 7">Cell membrane</location>
        <topology evidence="1 7">Multi-pass membrane protein</topology>
    </subcellularLocation>
</comment>
<feature type="transmembrane region" description="Helical" evidence="7">
    <location>
        <begin position="113"/>
        <end position="139"/>
    </location>
</feature>
<sequence length="332" mass="37504">MKKKGSISYAKYGYIFSIPFVLAYLIFSLYPTLYTAIIGFTDLRGVGKTTWSFLKGSHFFDNYKTILTLPTFHTALKNTIKLWVCNFIPQMILALLLSAWFTNRRVKVPGEGAFKVLFYMPNIITAATVAILFGALFGYPMGPVNDVLTRFHIIEKPYFFLQNKAVAQGIVMFIQTWMWYGYTMIIIISGVLGINPEIFEAADIDGANGWQVFWKITIPSIQTILLFTLVTSLIGGLNMFDIPNLFVRDSGPDNATLTTSVLIYTMAFKGGYMYNRASALSMIMFIIIVICSAALFFSMRDKEEVKVKKLKKQALKARKQAMKLEAKGVKNE</sequence>
<dbReference type="PANTHER" id="PTHR30193">
    <property type="entry name" value="ABC TRANSPORTER PERMEASE PROTEIN"/>
    <property type="match status" value="1"/>
</dbReference>
<gene>
    <name evidence="10" type="ORF">SAMN04487977_1143</name>
</gene>
<feature type="domain" description="ABC transmembrane type-1" evidence="9">
    <location>
        <begin position="76"/>
        <end position="295"/>
    </location>
</feature>
<evidence type="ECO:0000256" key="4">
    <source>
        <dbReference type="ARBA" id="ARBA00022692"/>
    </source>
</evidence>